<protein>
    <recommendedName>
        <fullName evidence="6">Peptidase M20 dimerisation domain-containing protein</fullName>
    </recommendedName>
</protein>
<dbReference type="PROSITE" id="PS00758">
    <property type="entry name" value="ARGE_DAPE_CPG2_1"/>
    <property type="match status" value="1"/>
</dbReference>
<dbReference type="Pfam" id="PF01546">
    <property type="entry name" value="Peptidase_M20"/>
    <property type="match status" value="1"/>
</dbReference>
<comment type="cofactor">
    <cofactor evidence="1">
        <name>Zn(2+)</name>
        <dbReference type="ChEBI" id="CHEBI:29105"/>
    </cofactor>
</comment>
<dbReference type="SUPFAM" id="SSF55031">
    <property type="entry name" value="Bacterial exopeptidase dimerisation domain"/>
    <property type="match status" value="1"/>
</dbReference>
<gene>
    <name evidence="7" type="ORF">ABM34_03045</name>
</gene>
<feature type="domain" description="Peptidase M20 dimerisation" evidence="6">
    <location>
        <begin position="200"/>
        <end position="307"/>
    </location>
</feature>
<dbReference type="EMBL" id="CP012034">
    <property type="protein sequence ID" value="AKP66631.1"/>
    <property type="molecule type" value="Genomic_DNA"/>
</dbReference>
<dbReference type="PANTHER" id="PTHR43808">
    <property type="entry name" value="ACETYLORNITHINE DEACETYLASE"/>
    <property type="match status" value="1"/>
</dbReference>
<dbReference type="Proteomes" id="UP000036106">
    <property type="component" value="Chromosome"/>
</dbReference>
<dbReference type="InterPro" id="IPR002933">
    <property type="entry name" value="Peptidase_M20"/>
</dbReference>
<dbReference type="AlphaFoldDB" id="A0A0H4QHY6"/>
<evidence type="ECO:0000313" key="7">
    <source>
        <dbReference type="EMBL" id="AKP66631.1"/>
    </source>
</evidence>
<evidence type="ECO:0000256" key="4">
    <source>
        <dbReference type="ARBA" id="ARBA00022801"/>
    </source>
</evidence>
<dbReference type="PATRIC" id="fig|1007676.4.peg.631"/>
<evidence type="ECO:0000256" key="2">
    <source>
        <dbReference type="ARBA" id="ARBA00006247"/>
    </source>
</evidence>
<dbReference type="NCBIfam" id="NF006365">
    <property type="entry name" value="PRK08588.1"/>
    <property type="match status" value="1"/>
</dbReference>
<dbReference type="InterPro" id="IPR050072">
    <property type="entry name" value="Peptidase_M20A"/>
</dbReference>
<dbReference type="KEGG" id="lgn:ABM34_03045"/>
<dbReference type="RefSeq" id="WP_048703242.1">
    <property type="nucleotide sequence ID" value="NZ_CP012034.1"/>
</dbReference>
<reference evidence="8" key="1">
    <citation type="submission" date="2015-07" db="EMBL/GenBank/DDBJ databases">
        <title>Lactobacillus ginsenosidimutans/EMML 3141/ whole genome sequencing.</title>
        <authorList>
            <person name="Kim M.K."/>
            <person name="Im W.-T."/>
            <person name="Srinivasan S."/>
            <person name="Lee J.-J."/>
        </authorList>
    </citation>
    <scope>NUCLEOTIDE SEQUENCE [LARGE SCALE GENOMIC DNA]</scope>
    <source>
        <strain evidence="8">EMML 3041</strain>
    </source>
</reference>
<evidence type="ECO:0000256" key="3">
    <source>
        <dbReference type="ARBA" id="ARBA00022723"/>
    </source>
</evidence>
<evidence type="ECO:0000256" key="5">
    <source>
        <dbReference type="ARBA" id="ARBA00022833"/>
    </source>
</evidence>
<evidence type="ECO:0000259" key="6">
    <source>
        <dbReference type="Pfam" id="PF07687"/>
    </source>
</evidence>
<comment type="similarity">
    <text evidence="2">Belongs to the peptidase M20A family.</text>
</comment>
<sequence length="409" mass="44851">MDKQERLSILDDIIKLQTVNGHEKLVADYLKELFDQHGIETELNEVEENRVNLIATINKDAQGPILGFTGHEDVVDPVDESQWNYGAFNPKHIDGKIIGRGASDMKSGLSALAIALIELNDDSEFNGKIKFIATVGEEKGETGAKQLASQGYANDLNALIVGEPSNGSSQMVIDKLVGSGMLNIAQPNPDKFGRHSFFAAHKGSVDYRVISHGKAAHSSMPQAGINALDNLVESYNQQKEYFNTLTNAVDDMLGKTIPAVTVFKAGDQPNTIPDYAEMGVKLRTIPEFNNDKIIEQVQALIKKMNEADPKMNLEMVVDSSNWPVKTDLNSKLVTIGRDVYEKVWGQKNVVVGAPGGTDASQFVAANHDLDVIVAGPGNESAHQVNEFVFEDDYLQYITIYKEIAKKYLA</sequence>
<dbReference type="CDD" id="cd08659">
    <property type="entry name" value="M20_ArgE_DapE-like"/>
    <property type="match status" value="1"/>
</dbReference>
<evidence type="ECO:0000256" key="1">
    <source>
        <dbReference type="ARBA" id="ARBA00001947"/>
    </source>
</evidence>
<dbReference type="SUPFAM" id="SSF53187">
    <property type="entry name" value="Zn-dependent exopeptidases"/>
    <property type="match status" value="1"/>
</dbReference>
<organism evidence="7 8">
    <name type="scientific">Companilactobacillus ginsenosidimutans</name>
    <dbReference type="NCBI Taxonomy" id="1007676"/>
    <lineage>
        <taxon>Bacteria</taxon>
        <taxon>Bacillati</taxon>
        <taxon>Bacillota</taxon>
        <taxon>Bacilli</taxon>
        <taxon>Lactobacillales</taxon>
        <taxon>Lactobacillaceae</taxon>
        <taxon>Companilactobacillus</taxon>
    </lineage>
</organism>
<dbReference type="InterPro" id="IPR036264">
    <property type="entry name" value="Bact_exopeptidase_dim_dom"/>
</dbReference>
<dbReference type="GO" id="GO:0046872">
    <property type="term" value="F:metal ion binding"/>
    <property type="evidence" value="ECO:0007669"/>
    <property type="project" value="UniProtKB-KW"/>
</dbReference>
<dbReference type="InterPro" id="IPR001261">
    <property type="entry name" value="ArgE/DapE_CS"/>
</dbReference>
<accession>A0A0H4QHY6</accession>
<keyword evidence="3" id="KW-0479">Metal-binding</keyword>
<dbReference type="GO" id="GO:0016787">
    <property type="term" value="F:hydrolase activity"/>
    <property type="evidence" value="ECO:0007669"/>
    <property type="project" value="UniProtKB-KW"/>
</dbReference>
<dbReference type="Gene3D" id="3.30.70.360">
    <property type="match status" value="1"/>
</dbReference>
<evidence type="ECO:0000313" key="8">
    <source>
        <dbReference type="Proteomes" id="UP000036106"/>
    </source>
</evidence>
<name>A0A0H4QHY6_9LACO</name>
<dbReference type="Gene3D" id="3.40.630.10">
    <property type="entry name" value="Zn peptidases"/>
    <property type="match status" value="2"/>
</dbReference>
<keyword evidence="5" id="KW-0862">Zinc</keyword>
<dbReference type="Pfam" id="PF07687">
    <property type="entry name" value="M20_dimer"/>
    <property type="match status" value="1"/>
</dbReference>
<dbReference type="InterPro" id="IPR011650">
    <property type="entry name" value="Peptidase_M20_dimer"/>
</dbReference>
<keyword evidence="4" id="KW-0378">Hydrolase</keyword>
<proteinExistence type="inferred from homology"/>
<dbReference type="PANTHER" id="PTHR43808:SF8">
    <property type="entry name" value="PEPTIDASE M20 DIMERISATION DOMAIN-CONTAINING PROTEIN"/>
    <property type="match status" value="1"/>
</dbReference>
<keyword evidence="8" id="KW-1185">Reference proteome</keyword>
<dbReference type="PROSITE" id="PS00759">
    <property type="entry name" value="ARGE_DAPE_CPG2_2"/>
    <property type="match status" value="1"/>
</dbReference>
<dbReference type="STRING" id="1007676.ABM34_03045"/>